<dbReference type="GeneID" id="29934674"/>
<sequence length="187" mass="20684">MKKFKKIIVPLLVVLCIPLFLAGCGSKETFADSAQNKNGEIWFALNGNTVENIFYVQKNSITSYEIGNHKLSFFTGKNNSEVLSETKKIGSDKVGSSEAEPYTVKLITDDNSKVLKEKVYAGGTSEDDELFTLENPNVKVKVNGKFYYGYNANADGDKGKLISNSGKQVTFDNDKTNNVEQVNQEND</sequence>
<dbReference type="PROSITE" id="PS51257">
    <property type="entry name" value="PROKAR_LIPOPROTEIN"/>
    <property type="match status" value="1"/>
</dbReference>
<keyword evidence="4" id="KW-1185">Reference proteome</keyword>
<keyword evidence="2" id="KW-0732">Signal</keyword>
<evidence type="ECO:0000256" key="2">
    <source>
        <dbReference type="SAM" id="SignalP"/>
    </source>
</evidence>
<comment type="caution">
    <text evidence="3">The sequence shown here is derived from an EMBL/GenBank/DDBJ whole genome shotgun (WGS) entry which is preliminary data.</text>
</comment>
<dbReference type="EMBL" id="BJUI01000053">
    <property type="protein sequence ID" value="GEK42730.1"/>
    <property type="molecule type" value="Genomic_DNA"/>
</dbReference>
<evidence type="ECO:0000313" key="3">
    <source>
        <dbReference type="EMBL" id="GEK42730.1"/>
    </source>
</evidence>
<name>A0A510X1X4_9LACO</name>
<evidence type="ECO:0008006" key="5">
    <source>
        <dbReference type="Google" id="ProtNLM"/>
    </source>
</evidence>
<dbReference type="Proteomes" id="UP000321722">
    <property type="component" value="Unassembled WGS sequence"/>
</dbReference>
<evidence type="ECO:0000256" key="1">
    <source>
        <dbReference type="SAM" id="MobiDB-lite"/>
    </source>
</evidence>
<feature type="region of interest" description="Disordered" evidence="1">
    <location>
        <begin position="165"/>
        <end position="187"/>
    </location>
</feature>
<gene>
    <name evidence="3" type="ORF">LAV01_15620</name>
</gene>
<dbReference type="AlphaFoldDB" id="A0A510X1X4"/>
<feature type="chain" id="PRO_5038362905" description="Lipoprotein" evidence="2">
    <location>
        <begin position="23"/>
        <end position="187"/>
    </location>
</feature>
<accession>A0A510X1X4</accession>
<evidence type="ECO:0000313" key="4">
    <source>
        <dbReference type="Proteomes" id="UP000321722"/>
    </source>
</evidence>
<feature type="signal peptide" evidence="2">
    <location>
        <begin position="1"/>
        <end position="22"/>
    </location>
</feature>
<organism evidence="3 4">
    <name type="scientific">Ligilactobacillus aviarius</name>
    <dbReference type="NCBI Taxonomy" id="1606"/>
    <lineage>
        <taxon>Bacteria</taxon>
        <taxon>Bacillati</taxon>
        <taxon>Bacillota</taxon>
        <taxon>Bacilli</taxon>
        <taxon>Lactobacillales</taxon>
        <taxon>Lactobacillaceae</taxon>
        <taxon>Ligilactobacillus</taxon>
    </lineage>
</organism>
<dbReference type="RefSeq" id="WP_057826811.1">
    <property type="nucleotide sequence ID" value="NZ_BAAACL010000010.1"/>
</dbReference>
<feature type="compositionally biased region" description="Polar residues" evidence="1">
    <location>
        <begin position="178"/>
        <end position="187"/>
    </location>
</feature>
<protein>
    <recommendedName>
        <fullName evidence="5">Lipoprotein</fullName>
    </recommendedName>
</protein>
<proteinExistence type="predicted"/>
<reference evidence="3 4" key="1">
    <citation type="submission" date="2019-07" db="EMBL/GenBank/DDBJ databases">
        <title>Whole genome shotgun sequence of Lactobacillus aviarius subsp. aviarius NBRC 102162.</title>
        <authorList>
            <person name="Hosoyama A."/>
            <person name="Uohara A."/>
            <person name="Ohji S."/>
            <person name="Ichikawa N."/>
        </authorList>
    </citation>
    <scope>NUCLEOTIDE SEQUENCE [LARGE SCALE GENOMIC DNA]</scope>
    <source>
        <strain evidence="3 4">NBRC 102162</strain>
    </source>
</reference>